<dbReference type="PROSITE" id="PS51257">
    <property type="entry name" value="PROKAR_LIPOPROTEIN"/>
    <property type="match status" value="1"/>
</dbReference>
<name>A0ABV0AEA2_9FLAO</name>
<evidence type="ECO:0000313" key="9">
    <source>
        <dbReference type="EMBL" id="MEN3324635.1"/>
    </source>
</evidence>
<reference evidence="9 10" key="1">
    <citation type="submission" date="2024-01" db="EMBL/GenBank/DDBJ databases">
        <title>Mariniflexile litorale sp. nov., isolated from the shallow sediments of the Sea of Japan.</title>
        <authorList>
            <person name="Romanenko L."/>
            <person name="Bystritskaya E."/>
            <person name="Isaeva M."/>
        </authorList>
    </citation>
    <scope>NUCLEOTIDE SEQUENCE [LARGE SCALE GENOMIC DNA]</scope>
    <source>
        <strain evidence="9 10">KCTC 32427</strain>
    </source>
</reference>
<comment type="caution">
    <text evidence="9">The sequence shown here is derived from an EMBL/GenBank/DDBJ whole genome shotgun (WGS) entry which is preliminary data.</text>
</comment>
<comment type="similarity">
    <text evidence="2 7">Belongs to the MIP/aquaporin (TC 1.A.8) family.</text>
</comment>
<dbReference type="EMBL" id="JAZHYP010000007">
    <property type="protein sequence ID" value="MEN3324635.1"/>
    <property type="molecule type" value="Genomic_DNA"/>
</dbReference>
<sequence>MANLKEYLGEFIGTFILVLFGCSSVAAAVLLGAFSSLLEVAIIWGIGVAIAIFLVRNLCPAHLNPAVSLAMCVSKKLTLKKLPFYILSQTLGAFFAAILLYLMFKESIEIYEAIHTIVRGNADSYRSAMMFGEYFPNPSFEHLLKITPLKAGFLEGLGTFILVFTIFRLTEKKDQIDNLTPILIGLTITLLICLIAPFTQGGFNPARDFAPRMVAFFAGWKATAFPSYPFSFLTVYILAPFIGGALAAYTNKLLNKNND</sequence>
<accession>A0ABV0AEA2</accession>
<dbReference type="PRINTS" id="PR00783">
    <property type="entry name" value="MINTRINSICP"/>
</dbReference>
<dbReference type="InterPro" id="IPR023271">
    <property type="entry name" value="Aquaporin-like"/>
</dbReference>
<dbReference type="Gene3D" id="1.20.1080.10">
    <property type="entry name" value="Glycerol uptake facilitator protein"/>
    <property type="match status" value="1"/>
</dbReference>
<dbReference type="PANTHER" id="PTHR43829:SF9">
    <property type="entry name" value="AQUAPORIN-9"/>
    <property type="match status" value="1"/>
</dbReference>
<comment type="subcellular location">
    <subcellularLocation>
        <location evidence="1">Membrane</location>
        <topology evidence="1">Multi-pass membrane protein</topology>
    </subcellularLocation>
</comment>
<evidence type="ECO:0000256" key="1">
    <source>
        <dbReference type="ARBA" id="ARBA00004141"/>
    </source>
</evidence>
<evidence type="ECO:0000256" key="5">
    <source>
        <dbReference type="ARBA" id="ARBA00022989"/>
    </source>
</evidence>
<dbReference type="PANTHER" id="PTHR43829">
    <property type="entry name" value="AQUAPORIN OR AQUAGLYCEROPORIN RELATED"/>
    <property type="match status" value="1"/>
</dbReference>
<dbReference type="Proteomes" id="UP001416393">
    <property type="component" value="Unassembled WGS sequence"/>
</dbReference>
<feature type="transmembrane region" description="Helical" evidence="8">
    <location>
        <begin position="12"/>
        <end position="35"/>
    </location>
</feature>
<feature type="transmembrane region" description="Helical" evidence="8">
    <location>
        <begin position="151"/>
        <end position="170"/>
    </location>
</feature>
<dbReference type="PROSITE" id="PS00221">
    <property type="entry name" value="MIP"/>
    <property type="match status" value="1"/>
</dbReference>
<evidence type="ECO:0000256" key="8">
    <source>
        <dbReference type="SAM" id="Phobius"/>
    </source>
</evidence>
<evidence type="ECO:0000313" key="10">
    <source>
        <dbReference type="Proteomes" id="UP001416393"/>
    </source>
</evidence>
<evidence type="ECO:0000256" key="2">
    <source>
        <dbReference type="ARBA" id="ARBA00006175"/>
    </source>
</evidence>
<evidence type="ECO:0000256" key="4">
    <source>
        <dbReference type="ARBA" id="ARBA00022692"/>
    </source>
</evidence>
<organism evidence="9 10">
    <name type="scientific">Mariniflexile soesokkakense</name>
    <dbReference type="NCBI Taxonomy" id="1343160"/>
    <lineage>
        <taxon>Bacteria</taxon>
        <taxon>Pseudomonadati</taxon>
        <taxon>Bacteroidota</taxon>
        <taxon>Flavobacteriia</taxon>
        <taxon>Flavobacteriales</taxon>
        <taxon>Flavobacteriaceae</taxon>
        <taxon>Mariniflexile</taxon>
    </lineage>
</organism>
<dbReference type="InterPro" id="IPR050363">
    <property type="entry name" value="MIP/Aquaporin"/>
</dbReference>
<dbReference type="InterPro" id="IPR022357">
    <property type="entry name" value="MIP_CS"/>
</dbReference>
<feature type="transmembrane region" description="Helical" evidence="8">
    <location>
        <begin position="182"/>
        <end position="203"/>
    </location>
</feature>
<keyword evidence="3 7" id="KW-0813">Transport</keyword>
<dbReference type="SUPFAM" id="SSF81338">
    <property type="entry name" value="Aquaporin-like"/>
    <property type="match status" value="1"/>
</dbReference>
<dbReference type="Pfam" id="PF00230">
    <property type="entry name" value="MIP"/>
    <property type="match status" value="1"/>
</dbReference>
<keyword evidence="5 8" id="KW-1133">Transmembrane helix</keyword>
<keyword evidence="4 7" id="KW-0812">Transmembrane</keyword>
<feature type="transmembrane region" description="Helical" evidence="8">
    <location>
        <begin position="41"/>
        <end position="63"/>
    </location>
</feature>
<evidence type="ECO:0000256" key="7">
    <source>
        <dbReference type="RuleBase" id="RU000477"/>
    </source>
</evidence>
<dbReference type="InterPro" id="IPR000425">
    <property type="entry name" value="MIP"/>
</dbReference>
<proteinExistence type="inferred from homology"/>
<dbReference type="RefSeq" id="WP_346242436.1">
    <property type="nucleotide sequence ID" value="NZ_JAZHYP010000007.1"/>
</dbReference>
<feature type="transmembrane region" description="Helical" evidence="8">
    <location>
        <begin position="230"/>
        <end position="249"/>
    </location>
</feature>
<feature type="transmembrane region" description="Helical" evidence="8">
    <location>
        <begin position="84"/>
        <end position="104"/>
    </location>
</feature>
<keyword evidence="10" id="KW-1185">Reference proteome</keyword>
<evidence type="ECO:0000256" key="3">
    <source>
        <dbReference type="ARBA" id="ARBA00022448"/>
    </source>
</evidence>
<keyword evidence="6 8" id="KW-0472">Membrane</keyword>
<evidence type="ECO:0000256" key="6">
    <source>
        <dbReference type="ARBA" id="ARBA00023136"/>
    </source>
</evidence>
<gene>
    <name evidence="9" type="ORF">VP395_12915</name>
</gene>
<protein>
    <submittedName>
        <fullName evidence="9">MIP/aquaporin family protein</fullName>
    </submittedName>
</protein>